<dbReference type="Proteomes" id="UP000308196">
    <property type="component" value="Chromosome"/>
</dbReference>
<dbReference type="RefSeq" id="WP_197734443.1">
    <property type="nucleotide sequence ID" value="NZ_LR590484.1"/>
</dbReference>
<name>A0A4U9U8G7_9SPHI</name>
<keyword evidence="1" id="KW-0732">Signal</keyword>
<gene>
    <name evidence="3" type="ORF">NCTC11429_00415</name>
</gene>
<dbReference type="EMBL" id="LR590484">
    <property type="protein sequence ID" value="VTR29385.1"/>
    <property type="molecule type" value="Genomic_DNA"/>
</dbReference>
<dbReference type="SUPFAM" id="SSF51735">
    <property type="entry name" value="NAD(P)-binding Rossmann-fold domains"/>
    <property type="match status" value="1"/>
</dbReference>
<protein>
    <submittedName>
        <fullName evidence="3">NADH-flavin reductase</fullName>
    </submittedName>
</protein>
<organism evidence="3 4">
    <name type="scientific">Sphingobacterium thalpophilum</name>
    <dbReference type="NCBI Taxonomy" id="259"/>
    <lineage>
        <taxon>Bacteria</taxon>
        <taxon>Pseudomonadati</taxon>
        <taxon>Bacteroidota</taxon>
        <taxon>Sphingobacteriia</taxon>
        <taxon>Sphingobacteriales</taxon>
        <taxon>Sphingobacteriaceae</taxon>
        <taxon>Sphingobacterium</taxon>
    </lineage>
</organism>
<dbReference type="KEGG" id="stha:NCTC11429_00415"/>
<reference evidence="3 4" key="1">
    <citation type="submission" date="2019-05" db="EMBL/GenBank/DDBJ databases">
        <authorList>
            <consortium name="Pathogen Informatics"/>
        </authorList>
    </citation>
    <scope>NUCLEOTIDE SEQUENCE [LARGE SCALE GENOMIC DNA]</scope>
    <source>
        <strain evidence="3 4">NCTC11429</strain>
    </source>
</reference>
<evidence type="ECO:0000313" key="4">
    <source>
        <dbReference type="Proteomes" id="UP000308196"/>
    </source>
</evidence>
<dbReference type="InterPro" id="IPR036291">
    <property type="entry name" value="NAD(P)-bd_dom_sf"/>
</dbReference>
<evidence type="ECO:0000256" key="1">
    <source>
        <dbReference type="SAM" id="SignalP"/>
    </source>
</evidence>
<dbReference type="GeneID" id="78461231"/>
<dbReference type="GO" id="GO:0042602">
    <property type="term" value="F:riboflavin reductase (NADPH) activity"/>
    <property type="evidence" value="ECO:0007669"/>
    <property type="project" value="TreeGrafter"/>
</dbReference>
<evidence type="ECO:0000313" key="3">
    <source>
        <dbReference type="EMBL" id="VTR29385.1"/>
    </source>
</evidence>
<dbReference type="PROSITE" id="PS51257">
    <property type="entry name" value="PROKAR_LIPOPROTEIN"/>
    <property type="match status" value="1"/>
</dbReference>
<sequence length="224" mass="24460">MKKIIPLVIIIISLFSGCSNAQNKPTADNLKDKQMKKVIVIGASGSLAKYAIDTLQNVPDVHLTLLARNKGRIATDTTGCTVVEADVMDYPKLKNAIKGQDIVYVNLAGDLEAMAKNIVKAMQETRVKRVIAISSIGIYKTPLKPVLVPYRKLADVIESSGLDYTILRPDWFTNANEVDYAITQKGQPETGQAISRKSIAAFVATIVQNPELHKNENLGISKPN</sequence>
<feature type="domain" description="NAD(P)-binding" evidence="2">
    <location>
        <begin position="42"/>
        <end position="210"/>
    </location>
</feature>
<dbReference type="STRING" id="1123265.GCA_000686625_03193"/>
<evidence type="ECO:0000259" key="2">
    <source>
        <dbReference type="Pfam" id="PF13460"/>
    </source>
</evidence>
<dbReference type="Gene3D" id="3.40.50.720">
    <property type="entry name" value="NAD(P)-binding Rossmann-like Domain"/>
    <property type="match status" value="1"/>
</dbReference>
<dbReference type="InterPro" id="IPR051606">
    <property type="entry name" value="Polyketide_Oxido-like"/>
</dbReference>
<dbReference type="Pfam" id="PF13460">
    <property type="entry name" value="NAD_binding_10"/>
    <property type="match status" value="1"/>
</dbReference>
<dbReference type="GO" id="GO:0004074">
    <property type="term" value="F:biliverdin reductase [NAD(P)H] activity"/>
    <property type="evidence" value="ECO:0007669"/>
    <property type="project" value="TreeGrafter"/>
</dbReference>
<dbReference type="PANTHER" id="PTHR43355">
    <property type="entry name" value="FLAVIN REDUCTASE (NADPH)"/>
    <property type="match status" value="1"/>
</dbReference>
<feature type="chain" id="PRO_5020515086" evidence="1">
    <location>
        <begin position="22"/>
        <end position="224"/>
    </location>
</feature>
<dbReference type="InterPro" id="IPR016040">
    <property type="entry name" value="NAD(P)-bd_dom"/>
</dbReference>
<dbReference type="AlphaFoldDB" id="A0A4U9U8G7"/>
<proteinExistence type="predicted"/>
<dbReference type="PANTHER" id="PTHR43355:SF2">
    <property type="entry name" value="FLAVIN REDUCTASE (NADPH)"/>
    <property type="match status" value="1"/>
</dbReference>
<feature type="signal peptide" evidence="1">
    <location>
        <begin position="1"/>
        <end position="21"/>
    </location>
</feature>
<accession>A0A4U9U8G7</accession>